<accession>A0ABR2MBC3</accession>
<keyword evidence="3" id="KW-0234">DNA repair</keyword>
<evidence type="ECO:0000256" key="2">
    <source>
        <dbReference type="ARBA" id="ARBA00022801"/>
    </source>
</evidence>
<gene>
    <name evidence="6" type="ORF">KSP40_PGU017535</name>
</gene>
<evidence type="ECO:0000256" key="3">
    <source>
        <dbReference type="ARBA" id="ARBA00023204"/>
    </source>
</evidence>
<dbReference type="Gene3D" id="1.10.340.30">
    <property type="entry name" value="Hypothetical protein, domain 2"/>
    <property type="match status" value="1"/>
</dbReference>
<protein>
    <recommendedName>
        <fullName evidence="8">HhH-GPD domain-containing protein</fullName>
    </recommendedName>
</protein>
<evidence type="ECO:0000313" key="6">
    <source>
        <dbReference type="EMBL" id="KAK8960874.1"/>
    </source>
</evidence>
<sequence length="91" mass="10332">MMEIPDSLNAFLSLLGIGPKMAYLVLNVAWNNVQGVGVDTHEHRISNRLRWVAQPGGVQKTRSPEETRISLQKWLPKEEWDPINPLLVMLS</sequence>
<keyword evidence="4" id="KW-0456">Lyase</keyword>
<keyword evidence="7" id="KW-1185">Reference proteome</keyword>
<dbReference type="Proteomes" id="UP001412067">
    <property type="component" value="Unassembled WGS sequence"/>
</dbReference>
<name>A0ABR2MBC3_9ASPA</name>
<dbReference type="PANTHER" id="PTHR43286:SF1">
    <property type="entry name" value="ENDONUCLEASE III-LIKE PROTEIN 1"/>
    <property type="match status" value="1"/>
</dbReference>
<comment type="caution">
    <text evidence="6">The sequence shown here is derived from an EMBL/GenBank/DDBJ whole genome shotgun (WGS) entry which is preliminary data.</text>
</comment>
<dbReference type="InterPro" id="IPR023170">
    <property type="entry name" value="HhH_base_excis_C"/>
</dbReference>
<dbReference type="PANTHER" id="PTHR43286">
    <property type="entry name" value="ENDONUCLEASE III-LIKE PROTEIN 1"/>
    <property type="match status" value="1"/>
</dbReference>
<dbReference type="EMBL" id="JBBWWR010000010">
    <property type="protein sequence ID" value="KAK8960874.1"/>
    <property type="molecule type" value="Genomic_DNA"/>
</dbReference>
<evidence type="ECO:0000256" key="5">
    <source>
        <dbReference type="ARBA" id="ARBA00023295"/>
    </source>
</evidence>
<keyword evidence="5" id="KW-0326">Glycosidase</keyword>
<proteinExistence type="predicted"/>
<organism evidence="6 7">
    <name type="scientific">Platanthera guangdongensis</name>
    <dbReference type="NCBI Taxonomy" id="2320717"/>
    <lineage>
        <taxon>Eukaryota</taxon>
        <taxon>Viridiplantae</taxon>
        <taxon>Streptophyta</taxon>
        <taxon>Embryophyta</taxon>
        <taxon>Tracheophyta</taxon>
        <taxon>Spermatophyta</taxon>
        <taxon>Magnoliopsida</taxon>
        <taxon>Liliopsida</taxon>
        <taxon>Asparagales</taxon>
        <taxon>Orchidaceae</taxon>
        <taxon>Orchidoideae</taxon>
        <taxon>Orchideae</taxon>
        <taxon>Orchidinae</taxon>
        <taxon>Platanthera</taxon>
    </lineage>
</organism>
<dbReference type="Gene3D" id="1.10.1670.10">
    <property type="entry name" value="Helix-hairpin-Helix base-excision DNA repair enzymes (C-terminal)"/>
    <property type="match status" value="1"/>
</dbReference>
<reference evidence="6 7" key="1">
    <citation type="journal article" date="2022" name="Nat. Plants">
        <title>Genomes of leafy and leafless Platanthera orchids illuminate the evolution of mycoheterotrophy.</title>
        <authorList>
            <person name="Li M.H."/>
            <person name="Liu K.W."/>
            <person name="Li Z."/>
            <person name="Lu H.C."/>
            <person name="Ye Q.L."/>
            <person name="Zhang D."/>
            <person name="Wang J.Y."/>
            <person name="Li Y.F."/>
            <person name="Zhong Z.M."/>
            <person name="Liu X."/>
            <person name="Yu X."/>
            <person name="Liu D.K."/>
            <person name="Tu X.D."/>
            <person name="Liu B."/>
            <person name="Hao Y."/>
            <person name="Liao X.Y."/>
            <person name="Jiang Y.T."/>
            <person name="Sun W.H."/>
            <person name="Chen J."/>
            <person name="Chen Y.Q."/>
            <person name="Ai Y."/>
            <person name="Zhai J.W."/>
            <person name="Wu S.S."/>
            <person name="Zhou Z."/>
            <person name="Hsiao Y.Y."/>
            <person name="Wu W.L."/>
            <person name="Chen Y.Y."/>
            <person name="Lin Y.F."/>
            <person name="Hsu J.L."/>
            <person name="Li C.Y."/>
            <person name="Wang Z.W."/>
            <person name="Zhao X."/>
            <person name="Zhong W.Y."/>
            <person name="Ma X.K."/>
            <person name="Ma L."/>
            <person name="Huang J."/>
            <person name="Chen G.Z."/>
            <person name="Huang M.Z."/>
            <person name="Huang L."/>
            <person name="Peng D.H."/>
            <person name="Luo Y.B."/>
            <person name="Zou S.Q."/>
            <person name="Chen S.P."/>
            <person name="Lan S."/>
            <person name="Tsai W.C."/>
            <person name="Van de Peer Y."/>
            <person name="Liu Z.J."/>
        </authorList>
    </citation>
    <scope>NUCLEOTIDE SEQUENCE [LARGE SCALE GENOMIC DNA]</scope>
    <source>
        <strain evidence="6">Lor288</strain>
    </source>
</reference>
<evidence type="ECO:0000256" key="1">
    <source>
        <dbReference type="ARBA" id="ARBA00022763"/>
    </source>
</evidence>
<dbReference type="SUPFAM" id="SSF48150">
    <property type="entry name" value="DNA-glycosylase"/>
    <property type="match status" value="1"/>
</dbReference>
<evidence type="ECO:0000256" key="4">
    <source>
        <dbReference type="ARBA" id="ARBA00023239"/>
    </source>
</evidence>
<keyword evidence="1" id="KW-0227">DNA damage</keyword>
<dbReference type="InterPro" id="IPR011257">
    <property type="entry name" value="DNA_glycosylase"/>
</dbReference>
<evidence type="ECO:0008006" key="8">
    <source>
        <dbReference type="Google" id="ProtNLM"/>
    </source>
</evidence>
<evidence type="ECO:0000313" key="7">
    <source>
        <dbReference type="Proteomes" id="UP001412067"/>
    </source>
</evidence>
<keyword evidence="2" id="KW-0378">Hydrolase</keyword>
<dbReference type="InterPro" id="IPR003265">
    <property type="entry name" value="HhH-GPD_domain"/>
</dbReference>
<dbReference type="CDD" id="cd00056">
    <property type="entry name" value="ENDO3c"/>
    <property type="match status" value="1"/>
</dbReference>